<dbReference type="InterPro" id="IPR036138">
    <property type="entry name" value="PBP_dimer_sf"/>
</dbReference>
<dbReference type="SUPFAM" id="SSF54427">
    <property type="entry name" value="NTF2-like"/>
    <property type="match status" value="1"/>
</dbReference>
<feature type="domain" description="Penicillin-binding protein dimerisation" evidence="5">
    <location>
        <begin position="156"/>
        <end position="319"/>
    </location>
</feature>
<protein>
    <submittedName>
        <fullName evidence="7">Penicillin-binding transpeptidase domain-containing protein</fullName>
    </submittedName>
</protein>
<feature type="domain" description="NTF2-like N-terminal transpeptidase" evidence="6">
    <location>
        <begin position="25"/>
        <end position="149"/>
    </location>
</feature>
<dbReference type="InterPro" id="IPR007887">
    <property type="entry name" value="MecA_N"/>
</dbReference>
<dbReference type="RefSeq" id="WP_377280117.1">
    <property type="nucleotide sequence ID" value="NZ_JBHSGL010000015.1"/>
</dbReference>
<dbReference type="Pfam" id="PF05223">
    <property type="entry name" value="MecA_N"/>
    <property type="match status" value="1"/>
</dbReference>
<dbReference type="InterPro" id="IPR050515">
    <property type="entry name" value="Beta-lactam/transpept"/>
</dbReference>
<evidence type="ECO:0000259" key="4">
    <source>
        <dbReference type="Pfam" id="PF00905"/>
    </source>
</evidence>
<dbReference type="InterPro" id="IPR001460">
    <property type="entry name" value="PCN-bd_Tpept"/>
</dbReference>
<keyword evidence="8" id="KW-1185">Reference proteome</keyword>
<dbReference type="Gene3D" id="3.10.450.100">
    <property type="entry name" value="NTF2-like, domain 1"/>
    <property type="match status" value="1"/>
</dbReference>
<dbReference type="Gene3D" id="3.30.1390.30">
    <property type="entry name" value="Penicillin-binding protein 2a, domain 3"/>
    <property type="match status" value="1"/>
</dbReference>
<reference evidence="8" key="1">
    <citation type="journal article" date="2019" name="Int. J. Syst. Evol. Microbiol.">
        <title>The Global Catalogue of Microorganisms (GCM) 10K type strain sequencing project: providing services to taxonomists for standard genome sequencing and annotation.</title>
        <authorList>
            <consortium name="The Broad Institute Genomics Platform"/>
            <consortium name="The Broad Institute Genome Sequencing Center for Infectious Disease"/>
            <person name="Wu L."/>
            <person name="Ma J."/>
        </authorList>
    </citation>
    <scope>NUCLEOTIDE SEQUENCE [LARGE SCALE GENOMIC DNA]</scope>
    <source>
        <strain evidence="8">CGMCC 1.12151</strain>
    </source>
</reference>
<comment type="similarity">
    <text evidence="2">Belongs to the transpeptidase family.</text>
</comment>
<dbReference type="PANTHER" id="PTHR30627">
    <property type="entry name" value="PEPTIDOGLYCAN D,D-TRANSPEPTIDASE"/>
    <property type="match status" value="1"/>
</dbReference>
<evidence type="ECO:0000259" key="6">
    <source>
        <dbReference type="Pfam" id="PF05223"/>
    </source>
</evidence>
<feature type="domain" description="Penicillin-binding protein transpeptidase" evidence="4">
    <location>
        <begin position="356"/>
        <end position="659"/>
    </location>
</feature>
<dbReference type="InterPro" id="IPR032710">
    <property type="entry name" value="NTF2-like_dom_sf"/>
</dbReference>
<evidence type="ECO:0000259" key="5">
    <source>
        <dbReference type="Pfam" id="PF03717"/>
    </source>
</evidence>
<dbReference type="Gene3D" id="3.40.710.10">
    <property type="entry name" value="DD-peptidase/beta-lactamase superfamily"/>
    <property type="match status" value="1"/>
</dbReference>
<dbReference type="Proteomes" id="UP001595932">
    <property type="component" value="Unassembled WGS sequence"/>
</dbReference>
<comment type="caution">
    <text evidence="7">The sequence shown here is derived from an EMBL/GenBank/DDBJ whole genome shotgun (WGS) entry which is preliminary data.</text>
</comment>
<evidence type="ECO:0000313" key="8">
    <source>
        <dbReference type="Proteomes" id="UP001595932"/>
    </source>
</evidence>
<gene>
    <name evidence="7" type="ORF">ACFO5U_16225</name>
</gene>
<dbReference type="PROSITE" id="PS51257">
    <property type="entry name" value="PROKAR_LIPOPROTEIN"/>
    <property type="match status" value="1"/>
</dbReference>
<dbReference type="Pfam" id="PF03717">
    <property type="entry name" value="PBP_dimer"/>
    <property type="match status" value="1"/>
</dbReference>
<name>A0ABV9MFL3_9BACL</name>
<evidence type="ECO:0000256" key="2">
    <source>
        <dbReference type="ARBA" id="ARBA00007171"/>
    </source>
</evidence>
<dbReference type="SUPFAM" id="SSF56519">
    <property type="entry name" value="Penicillin binding protein dimerisation domain"/>
    <property type="match status" value="1"/>
</dbReference>
<dbReference type="EMBL" id="JBHSGL010000015">
    <property type="protein sequence ID" value="MFC4714400.1"/>
    <property type="molecule type" value="Genomic_DNA"/>
</dbReference>
<sequence>MKRYLGVAAGAGLLLLVTGCQPQPTPEDRLNEYIGHWNGQDFQVMYEEYLTQESREEFPAESFVERQQQLVEDLSIENFEVSFTAAPDDAEWDEEQPAEFPIQVKMDSVAGPIEFDHSISLVHEEQEDAEMWFVDWDPSLIFKELEEGDEVAVRTEPAERGEILDREGRGLAINGTGYELGVVPQRLEDEADREEAAELLGLTVESLEESLGQSWVQADQFVPLSKASKSDEELIAEIEASDVTTYRETAMREYPYGEAFGHLTGYIGSITAEQLEELQSEGYGPNDLIGRQGLERRLEERLHGDNGVRILIQKQAEGTENVVLAAQEPVTGEDVELTIDAELQTAVYDSMQGEPGTAAAVSPENGETLALISSPGFDPNEFIAGMSGERYAELSEDPLNPLFTRFAARYAPGSTIKPVTAAIGMEAGTLDPVEGLTIEGQTWQKDSSWGSYRVSRLHPEAPNPIDLNRALVYSDNIYFARQALDMGADTFIDGLTGYGFGEELPFAIGVESSQISNDGSLGSEGQLADTSFGQGQMLANILHLASIYEPFLNGGTIYEPTMYADEEKGVVWKEGLITDDNAAILRDSMRNVITDGYADSANIDALPIAGKTGTAELKGALGEEGQENGFFVSYHAERQDLILAMMIESIEDNGGSDYVAGFSASAMEQYYQNN</sequence>
<dbReference type="InterPro" id="IPR005311">
    <property type="entry name" value="PBP_dimer"/>
</dbReference>
<proteinExistence type="inferred from homology"/>
<dbReference type="Pfam" id="PF00905">
    <property type="entry name" value="Transpeptidase"/>
    <property type="match status" value="1"/>
</dbReference>
<dbReference type="InterPro" id="IPR012338">
    <property type="entry name" value="Beta-lactam/transpept-like"/>
</dbReference>
<dbReference type="PANTHER" id="PTHR30627:SF25">
    <property type="entry name" value="PENICILLIN-BINDING PROTEIN 3"/>
    <property type="match status" value="1"/>
</dbReference>
<evidence type="ECO:0000256" key="1">
    <source>
        <dbReference type="ARBA" id="ARBA00004370"/>
    </source>
</evidence>
<evidence type="ECO:0000313" key="7">
    <source>
        <dbReference type="EMBL" id="MFC4714400.1"/>
    </source>
</evidence>
<dbReference type="Gene3D" id="3.90.1310.10">
    <property type="entry name" value="Penicillin-binding protein 2a (Domain 2)"/>
    <property type="match status" value="1"/>
</dbReference>
<organism evidence="7 8">
    <name type="scientific">Planococcus dechangensis</name>
    <dbReference type="NCBI Taxonomy" id="1176255"/>
    <lineage>
        <taxon>Bacteria</taxon>
        <taxon>Bacillati</taxon>
        <taxon>Bacillota</taxon>
        <taxon>Bacilli</taxon>
        <taxon>Bacillales</taxon>
        <taxon>Caryophanaceae</taxon>
        <taxon>Planococcus</taxon>
    </lineage>
</organism>
<keyword evidence="3" id="KW-0472">Membrane</keyword>
<dbReference type="SUPFAM" id="SSF56601">
    <property type="entry name" value="beta-lactamase/transpeptidase-like"/>
    <property type="match status" value="1"/>
</dbReference>
<evidence type="ECO:0000256" key="3">
    <source>
        <dbReference type="ARBA" id="ARBA00023136"/>
    </source>
</evidence>
<comment type="subcellular location">
    <subcellularLocation>
        <location evidence="1">Membrane</location>
    </subcellularLocation>
</comment>
<accession>A0ABV9MFL3</accession>